<evidence type="ECO:0000256" key="4">
    <source>
        <dbReference type="ARBA" id="ARBA00022989"/>
    </source>
</evidence>
<dbReference type="GO" id="GO:0012505">
    <property type="term" value="C:endomembrane system"/>
    <property type="evidence" value="ECO:0007669"/>
    <property type="project" value="UniProtKB-SubCell"/>
</dbReference>
<comment type="similarity">
    <text evidence="6">Belongs to the DESIGUAL family.</text>
</comment>
<dbReference type="PANTHER" id="PTHR31769">
    <property type="entry name" value="OS07G0462200 PROTEIN-RELATED"/>
    <property type="match status" value="1"/>
</dbReference>
<reference evidence="8 9" key="1">
    <citation type="journal article" date="2020" name="Nat. Food">
        <title>A phased Vanilla planifolia genome enables genetic improvement of flavour and production.</title>
        <authorList>
            <person name="Hasing T."/>
            <person name="Tang H."/>
            <person name="Brym M."/>
            <person name="Khazi F."/>
            <person name="Huang T."/>
            <person name="Chambers A.H."/>
        </authorList>
    </citation>
    <scope>NUCLEOTIDE SEQUENCE [LARGE SCALE GENOMIC DNA]</scope>
    <source>
        <tissue evidence="8">Leaf</tissue>
    </source>
</reference>
<sequence length="214" mass="23397">MTLEDQELDFSIEAMAASSTVNIALGVAFFGALAFIFGIIAENKKPKWGTPVQMKGYVMCNFPKDSSVALGALSVVALLISAVLGLLSVYFPYNGQRVPKHALFHGTTMRVFFLVATLVTIFAEAMMMWATITEGLHRSWNLHEEMDYKCPTAKTGLFGGAAFLALDASLFWLVCQMLTLNARSDYLDYEEQDNMGTYGKVLTTDYAADGAGNP</sequence>
<keyword evidence="3" id="KW-0732">Signal</keyword>
<evidence type="ECO:0000256" key="5">
    <source>
        <dbReference type="ARBA" id="ARBA00023136"/>
    </source>
</evidence>
<dbReference type="OrthoDB" id="1931917at2759"/>
<protein>
    <submittedName>
        <fullName evidence="8">Uncharacterized protein</fullName>
    </submittedName>
</protein>
<keyword evidence="5 7" id="KW-0472">Membrane</keyword>
<keyword evidence="2 7" id="KW-0812">Transmembrane</keyword>
<dbReference type="InterPro" id="IPR009606">
    <property type="entry name" value="DEAL/Modifying_wall_lignin1/2"/>
</dbReference>
<feature type="transmembrane region" description="Helical" evidence="7">
    <location>
        <begin position="111"/>
        <end position="132"/>
    </location>
</feature>
<keyword evidence="4 7" id="KW-1133">Transmembrane helix</keyword>
<evidence type="ECO:0000256" key="1">
    <source>
        <dbReference type="ARBA" id="ARBA00004127"/>
    </source>
</evidence>
<evidence type="ECO:0000256" key="2">
    <source>
        <dbReference type="ARBA" id="ARBA00022692"/>
    </source>
</evidence>
<name>A0A835RE54_VANPL</name>
<evidence type="ECO:0000313" key="8">
    <source>
        <dbReference type="EMBL" id="KAG0489454.1"/>
    </source>
</evidence>
<evidence type="ECO:0000256" key="3">
    <source>
        <dbReference type="ARBA" id="ARBA00022729"/>
    </source>
</evidence>
<dbReference type="EMBL" id="JADCNM010000003">
    <property type="protein sequence ID" value="KAG0489454.1"/>
    <property type="molecule type" value="Genomic_DNA"/>
</dbReference>
<evidence type="ECO:0000256" key="6">
    <source>
        <dbReference type="ARBA" id="ARBA00029467"/>
    </source>
</evidence>
<gene>
    <name evidence="8" type="ORF">HPP92_006317</name>
</gene>
<comment type="subcellular location">
    <subcellularLocation>
        <location evidence="1">Endomembrane system</location>
        <topology evidence="1">Multi-pass membrane protein</topology>
    </subcellularLocation>
</comment>
<dbReference type="AlphaFoldDB" id="A0A835RE54"/>
<organism evidence="8 9">
    <name type="scientific">Vanilla planifolia</name>
    <name type="common">Vanilla</name>
    <dbReference type="NCBI Taxonomy" id="51239"/>
    <lineage>
        <taxon>Eukaryota</taxon>
        <taxon>Viridiplantae</taxon>
        <taxon>Streptophyta</taxon>
        <taxon>Embryophyta</taxon>
        <taxon>Tracheophyta</taxon>
        <taxon>Spermatophyta</taxon>
        <taxon>Magnoliopsida</taxon>
        <taxon>Liliopsida</taxon>
        <taxon>Asparagales</taxon>
        <taxon>Orchidaceae</taxon>
        <taxon>Vanilloideae</taxon>
        <taxon>Vanilleae</taxon>
        <taxon>Vanilla</taxon>
    </lineage>
</organism>
<accession>A0A835RE54</accession>
<evidence type="ECO:0000256" key="7">
    <source>
        <dbReference type="SAM" id="Phobius"/>
    </source>
</evidence>
<evidence type="ECO:0000313" key="9">
    <source>
        <dbReference type="Proteomes" id="UP000639772"/>
    </source>
</evidence>
<dbReference type="Proteomes" id="UP000639772">
    <property type="component" value="Chromosome 3"/>
</dbReference>
<feature type="transmembrane region" description="Helical" evidence="7">
    <location>
        <begin position="68"/>
        <end position="91"/>
    </location>
</feature>
<feature type="transmembrane region" description="Helical" evidence="7">
    <location>
        <begin position="21"/>
        <end position="41"/>
    </location>
</feature>
<dbReference type="Pfam" id="PF06749">
    <property type="entry name" value="DUF1218"/>
    <property type="match status" value="1"/>
</dbReference>
<comment type="caution">
    <text evidence="8">The sequence shown here is derived from an EMBL/GenBank/DDBJ whole genome shotgun (WGS) entry which is preliminary data.</text>
</comment>
<proteinExistence type="inferred from homology"/>
<feature type="transmembrane region" description="Helical" evidence="7">
    <location>
        <begin position="152"/>
        <end position="174"/>
    </location>
</feature>
<dbReference type="InterPro" id="IPR052222">
    <property type="entry name" value="DESIGUAL"/>
</dbReference>